<reference evidence="3 4" key="1">
    <citation type="submission" date="2019-02" db="EMBL/GenBank/DDBJ databases">
        <title>Genomic Encyclopedia of Type Strains, Phase IV (KMG-IV): sequencing the most valuable type-strain genomes for metagenomic binning, comparative biology and taxonomic classification.</title>
        <authorList>
            <person name="Goeker M."/>
        </authorList>
    </citation>
    <scope>NUCLEOTIDE SEQUENCE [LARGE SCALE GENOMIC DNA]</scope>
    <source>
        <strain evidence="3 4">DSM 28825</strain>
    </source>
</reference>
<dbReference type="Gene3D" id="3.40.50.970">
    <property type="match status" value="1"/>
</dbReference>
<evidence type="ECO:0000256" key="1">
    <source>
        <dbReference type="ARBA" id="ARBA00023002"/>
    </source>
</evidence>
<dbReference type="AlphaFoldDB" id="A0A4Q7VL34"/>
<sequence>MADTLLNTPNFKKLSAKDFRSDQENRWCPGCGDHGILNSVQKAMADMDYKKEDYAVISGIGCSSRFPYYMNTYGFHTIHGRAAAIASGVKCANPNLEVIQVSGDGDALAIGGNHFIHAVRRNIDMTILLFNNEIYGLTKGQYSPTSNQGMVTKTSPFGTIEEPFKPAQLALGAQSKFYARSIDTSIKLTSEVVKAASAHKGTSIVEILQNCVIYNDGTHSLVTDKATKGDYQLILEHGKPMIFGIEKNKGLILGGNGKLIVVTIGENGITEDDILVHDAHTENPHMHWLLSSMMAPEYPVALGVIRDVDSTSYDEKMVQQIKDVQAEASFKCMDDLLNSGDTWVVD</sequence>
<dbReference type="PANTHER" id="PTHR48084:SF4">
    <property type="entry name" value="2-OXOGLUTARATE OXIDOREDUCTASE SUBUNIT KORB"/>
    <property type="match status" value="1"/>
</dbReference>
<dbReference type="InterPro" id="IPR029061">
    <property type="entry name" value="THDP-binding"/>
</dbReference>
<organism evidence="3 4">
    <name type="scientific">Ancylomarina subtilis</name>
    <dbReference type="NCBI Taxonomy" id="1639035"/>
    <lineage>
        <taxon>Bacteria</taxon>
        <taxon>Pseudomonadati</taxon>
        <taxon>Bacteroidota</taxon>
        <taxon>Bacteroidia</taxon>
        <taxon>Marinilabiliales</taxon>
        <taxon>Marinifilaceae</taxon>
        <taxon>Ancylomarina</taxon>
    </lineage>
</organism>
<comment type="caution">
    <text evidence="3">The sequence shown here is derived from an EMBL/GenBank/DDBJ whole genome shotgun (WGS) entry which is preliminary data.</text>
</comment>
<keyword evidence="4" id="KW-1185">Reference proteome</keyword>
<name>A0A4Q7VL34_9BACT</name>
<evidence type="ECO:0000313" key="3">
    <source>
        <dbReference type="EMBL" id="RZT96953.1"/>
    </source>
</evidence>
<dbReference type="GO" id="GO:0030976">
    <property type="term" value="F:thiamine pyrophosphate binding"/>
    <property type="evidence" value="ECO:0007669"/>
    <property type="project" value="InterPro"/>
</dbReference>
<protein>
    <submittedName>
        <fullName evidence="3">2-oxoglutarate ferredoxin oxidoreductase subunit beta</fullName>
    </submittedName>
</protein>
<dbReference type="GO" id="GO:0016625">
    <property type="term" value="F:oxidoreductase activity, acting on the aldehyde or oxo group of donors, iron-sulfur protein as acceptor"/>
    <property type="evidence" value="ECO:0007669"/>
    <property type="project" value="UniProtKB-ARBA"/>
</dbReference>
<dbReference type="CDD" id="cd03375">
    <property type="entry name" value="TPP_OGFOR"/>
    <property type="match status" value="1"/>
</dbReference>
<dbReference type="Pfam" id="PF02775">
    <property type="entry name" value="TPP_enzyme_C"/>
    <property type="match status" value="1"/>
</dbReference>
<dbReference type="EMBL" id="SHKN01000001">
    <property type="protein sequence ID" value="RZT96953.1"/>
    <property type="molecule type" value="Genomic_DNA"/>
</dbReference>
<accession>A0A4Q7VL34</accession>
<dbReference type="OrthoDB" id="9775140at2"/>
<dbReference type="InterPro" id="IPR011766">
    <property type="entry name" value="TPP_enzyme_TPP-bd"/>
</dbReference>
<proteinExistence type="predicted"/>
<gene>
    <name evidence="3" type="ORF">EV201_1609</name>
</gene>
<dbReference type="RefSeq" id="WP_130307027.1">
    <property type="nucleotide sequence ID" value="NZ_SHKN01000001.1"/>
</dbReference>
<evidence type="ECO:0000259" key="2">
    <source>
        <dbReference type="Pfam" id="PF02775"/>
    </source>
</evidence>
<dbReference type="SUPFAM" id="SSF52518">
    <property type="entry name" value="Thiamin diphosphate-binding fold (THDP-binding)"/>
    <property type="match status" value="1"/>
</dbReference>
<evidence type="ECO:0000313" key="4">
    <source>
        <dbReference type="Proteomes" id="UP000293562"/>
    </source>
</evidence>
<dbReference type="Proteomes" id="UP000293562">
    <property type="component" value="Unassembled WGS sequence"/>
</dbReference>
<dbReference type="GO" id="GO:0044281">
    <property type="term" value="P:small molecule metabolic process"/>
    <property type="evidence" value="ECO:0007669"/>
    <property type="project" value="UniProtKB-ARBA"/>
</dbReference>
<dbReference type="InterPro" id="IPR051457">
    <property type="entry name" value="2-oxoacid:Fd_oxidoreductase"/>
</dbReference>
<dbReference type="GO" id="GO:0045333">
    <property type="term" value="P:cellular respiration"/>
    <property type="evidence" value="ECO:0007669"/>
    <property type="project" value="UniProtKB-ARBA"/>
</dbReference>
<dbReference type="PANTHER" id="PTHR48084">
    <property type="entry name" value="2-OXOGLUTARATE OXIDOREDUCTASE SUBUNIT KORB-RELATED"/>
    <property type="match status" value="1"/>
</dbReference>
<feature type="domain" description="Thiamine pyrophosphate enzyme TPP-binding" evidence="2">
    <location>
        <begin position="60"/>
        <end position="207"/>
    </location>
</feature>
<keyword evidence="1" id="KW-0560">Oxidoreductase</keyword>